<protein>
    <submittedName>
        <fullName evidence="1">Uncharacterized protein</fullName>
    </submittedName>
</protein>
<gene>
    <name evidence="1" type="ORF">OS493_026372</name>
</gene>
<evidence type="ECO:0000313" key="2">
    <source>
        <dbReference type="Proteomes" id="UP001163046"/>
    </source>
</evidence>
<comment type="caution">
    <text evidence="1">The sequence shown here is derived from an EMBL/GenBank/DDBJ whole genome shotgun (WGS) entry which is preliminary data.</text>
</comment>
<evidence type="ECO:0000313" key="1">
    <source>
        <dbReference type="EMBL" id="KAJ7377805.1"/>
    </source>
</evidence>
<accession>A0A9X0CW71</accession>
<proteinExistence type="predicted"/>
<dbReference type="EMBL" id="MU826372">
    <property type="protein sequence ID" value="KAJ7377805.1"/>
    <property type="molecule type" value="Genomic_DNA"/>
</dbReference>
<sequence>MNLSQLYFSDMIAELKLILSRAFEASKIALILFSMSSSLPTLIFKLAKKSLAYLTLVEFEAWLKSKTEGRSIQEVKSSGYWPSDNQKDLALEVVVSSTFLLFEQ</sequence>
<name>A0A9X0CW71_9CNID</name>
<organism evidence="1 2">
    <name type="scientific">Desmophyllum pertusum</name>
    <dbReference type="NCBI Taxonomy" id="174260"/>
    <lineage>
        <taxon>Eukaryota</taxon>
        <taxon>Metazoa</taxon>
        <taxon>Cnidaria</taxon>
        <taxon>Anthozoa</taxon>
        <taxon>Hexacorallia</taxon>
        <taxon>Scleractinia</taxon>
        <taxon>Caryophylliina</taxon>
        <taxon>Caryophylliidae</taxon>
        <taxon>Desmophyllum</taxon>
    </lineage>
</organism>
<reference evidence="1" key="1">
    <citation type="submission" date="2023-01" db="EMBL/GenBank/DDBJ databases">
        <title>Genome assembly of the deep-sea coral Lophelia pertusa.</title>
        <authorList>
            <person name="Herrera S."/>
            <person name="Cordes E."/>
        </authorList>
    </citation>
    <scope>NUCLEOTIDE SEQUENCE</scope>
    <source>
        <strain evidence="1">USNM1676648</strain>
        <tissue evidence="1">Polyp</tissue>
    </source>
</reference>
<dbReference type="AlphaFoldDB" id="A0A9X0CW71"/>
<keyword evidence="2" id="KW-1185">Reference proteome</keyword>
<dbReference type="Proteomes" id="UP001163046">
    <property type="component" value="Unassembled WGS sequence"/>
</dbReference>